<dbReference type="EMBL" id="SOZE01000006">
    <property type="protein sequence ID" value="TFF38546.1"/>
    <property type="molecule type" value="Genomic_DNA"/>
</dbReference>
<evidence type="ECO:0000313" key="3">
    <source>
        <dbReference type="Proteomes" id="UP000297540"/>
    </source>
</evidence>
<keyword evidence="1" id="KW-0732">Signal</keyword>
<evidence type="ECO:0000313" key="2">
    <source>
        <dbReference type="EMBL" id="TFF38546.1"/>
    </source>
</evidence>
<accession>A0A4Y8SJH3</accession>
<feature type="chain" id="PRO_5021203678" description="Fibronectin type-III domain-containing protein" evidence="1">
    <location>
        <begin position="18"/>
        <end position="404"/>
    </location>
</feature>
<reference evidence="2 3" key="1">
    <citation type="journal article" date="2017" name="Int. J. Syst. Evol. Microbiol.">
        <title>Mucilaginibacterpsychrotolerans sp. nov., isolated from peatlands.</title>
        <authorList>
            <person name="Deng Y."/>
            <person name="Shen L."/>
            <person name="Xu B."/>
            <person name="Liu Y."/>
            <person name="Gu Z."/>
            <person name="Liu H."/>
            <person name="Zhou Y."/>
        </authorList>
    </citation>
    <scope>NUCLEOTIDE SEQUENCE [LARGE SCALE GENOMIC DNA]</scope>
    <source>
        <strain evidence="2 3">NH7-4</strain>
    </source>
</reference>
<name>A0A4Y8SJH3_9SPHI</name>
<dbReference type="OrthoDB" id="9765957at2"/>
<feature type="signal peptide" evidence="1">
    <location>
        <begin position="1"/>
        <end position="17"/>
    </location>
</feature>
<organism evidence="2 3">
    <name type="scientific">Mucilaginibacter psychrotolerans</name>
    <dbReference type="NCBI Taxonomy" id="1524096"/>
    <lineage>
        <taxon>Bacteria</taxon>
        <taxon>Pseudomonadati</taxon>
        <taxon>Bacteroidota</taxon>
        <taxon>Sphingobacteriia</taxon>
        <taxon>Sphingobacteriales</taxon>
        <taxon>Sphingobacteriaceae</taxon>
        <taxon>Mucilaginibacter</taxon>
    </lineage>
</organism>
<dbReference type="RefSeq" id="WP_133228826.1">
    <property type="nucleotide sequence ID" value="NZ_SOZE01000006.1"/>
</dbReference>
<proteinExistence type="predicted"/>
<protein>
    <recommendedName>
        <fullName evidence="4">Fibronectin type-III domain-containing protein</fullName>
    </recommendedName>
</protein>
<evidence type="ECO:0000256" key="1">
    <source>
        <dbReference type="SAM" id="SignalP"/>
    </source>
</evidence>
<sequence length="404" mass="43262">MKKIAEFLCLWSIFALAGCTKKESPAQPVTPIVVSPVAKDSLTVVVDSISKITIVNAVVYARVTGKAGSAVTDRGVCWGITANPQITDSVAKASTVNGNGTFQASINKLIHNTTYHVRSFISGGGKVVYSNDITFKTITEPAPVVTTDTASLAGATIAFVKGSINSATTIKESGVLISENPIPSAGDRKVLNVKDERAFLMRINDLKPSTIYYYRAFATTAMGITGYGAVVKFTTVQMGNLTYSFYEDPSAADDVKAANKRIKASLDQAVYLYNNFTPIVKHLNVSYSPGTPTADASFDGSIRVGANASYQRTGTILHEIAHTLGVGQHWMWGVLIQNGVYQGKNALFALRFLTCDANAGMYGDGLHFWPFGINGAFEDSGDEMLYITNVMVVSAMRLDGLPSN</sequence>
<evidence type="ECO:0008006" key="4">
    <source>
        <dbReference type="Google" id="ProtNLM"/>
    </source>
</evidence>
<gene>
    <name evidence="2" type="ORF">E2R66_08765</name>
</gene>
<comment type="caution">
    <text evidence="2">The sequence shown here is derived from an EMBL/GenBank/DDBJ whole genome shotgun (WGS) entry which is preliminary data.</text>
</comment>
<dbReference type="PROSITE" id="PS51257">
    <property type="entry name" value="PROKAR_LIPOPROTEIN"/>
    <property type="match status" value="1"/>
</dbReference>
<keyword evidence="3" id="KW-1185">Reference proteome</keyword>
<dbReference type="AlphaFoldDB" id="A0A4Y8SJH3"/>
<dbReference type="Proteomes" id="UP000297540">
    <property type="component" value="Unassembled WGS sequence"/>
</dbReference>